<evidence type="ECO:0000256" key="2">
    <source>
        <dbReference type="ARBA" id="ARBA00023136"/>
    </source>
</evidence>
<accession>A0A810KZS8</accession>
<evidence type="ECO:0000256" key="4">
    <source>
        <dbReference type="SAM" id="Phobius"/>
    </source>
</evidence>
<keyword evidence="2 4" id="KW-0472">Membrane</keyword>
<name>A0A810KZS8_9ACTN</name>
<reference evidence="5" key="1">
    <citation type="submission" date="2020-08" db="EMBL/GenBank/DDBJ databases">
        <title>Whole genome shotgun sequence of Actinocatenispora sera NBRC 101916.</title>
        <authorList>
            <person name="Komaki H."/>
            <person name="Tamura T."/>
        </authorList>
    </citation>
    <scope>NUCLEOTIDE SEQUENCE</scope>
    <source>
        <strain evidence="5">NBRC 101916</strain>
    </source>
</reference>
<gene>
    <name evidence="5" type="ORF">Asera_20970</name>
</gene>
<dbReference type="OrthoDB" id="3828258at2"/>
<feature type="compositionally biased region" description="Pro residues" evidence="3">
    <location>
        <begin position="47"/>
        <end position="56"/>
    </location>
</feature>
<dbReference type="EMBL" id="AP023354">
    <property type="protein sequence ID" value="BCJ27989.1"/>
    <property type="molecule type" value="Genomic_DNA"/>
</dbReference>
<feature type="compositionally biased region" description="Basic residues" evidence="3">
    <location>
        <begin position="215"/>
        <end position="224"/>
    </location>
</feature>
<feature type="transmembrane region" description="Helical" evidence="4">
    <location>
        <begin position="254"/>
        <end position="275"/>
    </location>
</feature>
<dbReference type="KEGG" id="aser:Asera_20970"/>
<evidence type="ECO:0000313" key="5">
    <source>
        <dbReference type="EMBL" id="BCJ27989.1"/>
    </source>
</evidence>
<comment type="subcellular location">
    <subcellularLocation>
        <location evidence="1">Membrane</location>
    </subcellularLocation>
</comment>
<dbReference type="PANTHER" id="PTHR37042:SF4">
    <property type="entry name" value="OUTER MEMBRANE PROTEIN RV1973"/>
    <property type="match status" value="1"/>
</dbReference>
<keyword evidence="4" id="KW-0812">Transmembrane</keyword>
<evidence type="ECO:0000313" key="6">
    <source>
        <dbReference type="Proteomes" id="UP000680750"/>
    </source>
</evidence>
<evidence type="ECO:0008006" key="7">
    <source>
        <dbReference type="Google" id="ProtNLM"/>
    </source>
</evidence>
<dbReference type="AlphaFoldDB" id="A0A810KZS8"/>
<feature type="compositionally biased region" description="Basic residues" evidence="3">
    <location>
        <begin position="238"/>
        <end position="248"/>
    </location>
</feature>
<dbReference type="PANTHER" id="PTHR37042">
    <property type="entry name" value="OUTER MEMBRANE PROTEIN RV1973"/>
    <property type="match status" value="1"/>
</dbReference>
<dbReference type="RefSeq" id="WP_051802343.1">
    <property type="nucleotide sequence ID" value="NZ_AP023354.1"/>
</dbReference>
<dbReference type="GO" id="GO:0016020">
    <property type="term" value="C:membrane"/>
    <property type="evidence" value="ECO:0007669"/>
    <property type="project" value="UniProtKB-SubCell"/>
</dbReference>
<keyword evidence="6" id="KW-1185">Reference proteome</keyword>
<keyword evidence="4" id="KW-1133">Transmembrane helix</keyword>
<evidence type="ECO:0000256" key="3">
    <source>
        <dbReference type="SAM" id="MobiDB-lite"/>
    </source>
</evidence>
<feature type="compositionally biased region" description="Basic residues" evidence="3">
    <location>
        <begin position="148"/>
        <end position="158"/>
    </location>
</feature>
<feature type="compositionally biased region" description="Low complexity" evidence="3">
    <location>
        <begin position="226"/>
        <end position="237"/>
    </location>
</feature>
<organism evidence="5 6">
    <name type="scientific">Actinocatenispora sera</name>
    <dbReference type="NCBI Taxonomy" id="390989"/>
    <lineage>
        <taxon>Bacteria</taxon>
        <taxon>Bacillati</taxon>
        <taxon>Actinomycetota</taxon>
        <taxon>Actinomycetes</taxon>
        <taxon>Micromonosporales</taxon>
        <taxon>Micromonosporaceae</taxon>
        <taxon>Actinocatenispora</taxon>
    </lineage>
</organism>
<proteinExistence type="predicted"/>
<feature type="compositionally biased region" description="Basic and acidic residues" evidence="3">
    <location>
        <begin position="160"/>
        <end position="184"/>
    </location>
</feature>
<sequence>MARFIPRTLRGQMPAKDGTPRRPARRRSGATRSQPARSTDDRRYDEPPVPADPPADPAESSTDERRTDEPSTLDEPFHLPPIAVERTDTGSVESKSTGFADAETGGAESTGADSDGDPSGRRDGARRPSPRPRPGRATTSGTDAAGDRRRRPSPRPKPSRATDDADRASDDADRASDDMDRGTDGDGAAPAKPEKARPTRPPVKAPARPSSGSRGGKKPSRGKPGKSGPTGKSGKAALARRRRAERSLKRTHRAIAILGLLAVLALAAGGSAWWIHQRDGAVDQARDHAVSAAQAAAPALLSYDYRTFDASVRRAKPYLGGSFAKKYAKTTASLKHYAVKQKAILTARVSATSVVSARSDQVVLLLYVDQYKQNSTITGQKVDQNRVVLTMTPIAGKWKVTKVTAI</sequence>
<feature type="region of interest" description="Disordered" evidence="3">
    <location>
        <begin position="1"/>
        <end position="248"/>
    </location>
</feature>
<evidence type="ECO:0000256" key="1">
    <source>
        <dbReference type="ARBA" id="ARBA00004370"/>
    </source>
</evidence>
<protein>
    <recommendedName>
        <fullName evidence="7">Mce-associated membrane protein</fullName>
    </recommendedName>
</protein>
<dbReference type="Proteomes" id="UP000680750">
    <property type="component" value="Chromosome"/>
</dbReference>